<dbReference type="GO" id="GO:0046982">
    <property type="term" value="F:protein heterodimerization activity"/>
    <property type="evidence" value="ECO:0007669"/>
    <property type="project" value="InterPro"/>
</dbReference>
<reference evidence="3" key="2">
    <citation type="submission" date="2012-11" db="EMBL/GenBank/DDBJ databases">
        <authorList>
            <person name="Kuo A."/>
            <person name="Curtis B.A."/>
            <person name="Tanifuji G."/>
            <person name="Burki F."/>
            <person name="Gruber A."/>
            <person name="Irimia M."/>
            <person name="Maruyama S."/>
            <person name="Arias M.C."/>
            <person name="Ball S.G."/>
            <person name="Gile G.H."/>
            <person name="Hirakawa Y."/>
            <person name="Hopkins J.F."/>
            <person name="Rensing S.A."/>
            <person name="Schmutz J."/>
            <person name="Symeonidi A."/>
            <person name="Elias M."/>
            <person name="Eveleigh R.J."/>
            <person name="Herman E.K."/>
            <person name="Klute M.J."/>
            <person name="Nakayama T."/>
            <person name="Obornik M."/>
            <person name="Reyes-Prieto A."/>
            <person name="Armbrust E.V."/>
            <person name="Aves S.J."/>
            <person name="Beiko R.G."/>
            <person name="Coutinho P."/>
            <person name="Dacks J.B."/>
            <person name="Durnford D.G."/>
            <person name="Fast N.M."/>
            <person name="Green B.R."/>
            <person name="Grisdale C."/>
            <person name="Hempe F."/>
            <person name="Henrissat B."/>
            <person name="Hoppner M.P."/>
            <person name="Ishida K.-I."/>
            <person name="Kim E."/>
            <person name="Koreny L."/>
            <person name="Kroth P.G."/>
            <person name="Liu Y."/>
            <person name="Malik S.-B."/>
            <person name="Maier U.G."/>
            <person name="McRose D."/>
            <person name="Mock T."/>
            <person name="Neilson J.A."/>
            <person name="Onodera N.T."/>
            <person name="Poole A.M."/>
            <person name="Pritham E.J."/>
            <person name="Richards T.A."/>
            <person name="Rocap G."/>
            <person name="Roy S.W."/>
            <person name="Sarai C."/>
            <person name="Schaack S."/>
            <person name="Shirato S."/>
            <person name="Slamovits C.H."/>
            <person name="Spencer D.F."/>
            <person name="Suzuki S."/>
            <person name="Worden A.Z."/>
            <person name="Zauner S."/>
            <person name="Barry K."/>
            <person name="Bell C."/>
            <person name="Bharti A.K."/>
            <person name="Crow J.A."/>
            <person name="Grimwood J."/>
            <person name="Kramer R."/>
            <person name="Lindquist E."/>
            <person name="Lucas S."/>
            <person name="Salamov A."/>
            <person name="McFadden G.I."/>
            <person name="Lane C.E."/>
            <person name="Keeling P.J."/>
            <person name="Gray M.W."/>
            <person name="Grigoriev I.V."/>
            <person name="Archibald J.M."/>
        </authorList>
    </citation>
    <scope>NUCLEOTIDE SEQUENCE</scope>
    <source>
        <strain evidence="3">CCMP2712</strain>
    </source>
</reference>
<gene>
    <name evidence="1" type="ORF">GUITHDRAFT_140056</name>
</gene>
<accession>L1J5Y1</accession>
<evidence type="ECO:0000313" key="3">
    <source>
        <dbReference type="Proteomes" id="UP000011087"/>
    </source>
</evidence>
<dbReference type="InterPro" id="IPR009072">
    <property type="entry name" value="Histone-fold"/>
</dbReference>
<evidence type="ECO:0000313" key="2">
    <source>
        <dbReference type="EnsemblProtists" id="EKX43911"/>
    </source>
</evidence>
<dbReference type="KEGG" id="gtt:GUITHDRAFT_140056"/>
<dbReference type="AlphaFoldDB" id="L1J5Y1"/>
<evidence type="ECO:0000313" key="1">
    <source>
        <dbReference type="EMBL" id="EKX43911.1"/>
    </source>
</evidence>
<reference evidence="1 3" key="1">
    <citation type="journal article" date="2012" name="Nature">
        <title>Algal genomes reveal evolutionary mosaicism and the fate of nucleomorphs.</title>
        <authorList>
            <consortium name="DOE Joint Genome Institute"/>
            <person name="Curtis B.A."/>
            <person name="Tanifuji G."/>
            <person name="Burki F."/>
            <person name="Gruber A."/>
            <person name="Irimia M."/>
            <person name="Maruyama S."/>
            <person name="Arias M.C."/>
            <person name="Ball S.G."/>
            <person name="Gile G.H."/>
            <person name="Hirakawa Y."/>
            <person name="Hopkins J.F."/>
            <person name="Kuo A."/>
            <person name="Rensing S.A."/>
            <person name="Schmutz J."/>
            <person name="Symeonidi A."/>
            <person name="Elias M."/>
            <person name="Eveleigh R.J."/>
            <person name="Herman E.K."/>
            <person name="Klute M.J."/>
            <person name="Nakayama T."/>
            <person name="Obornik M."/>
            <person name="Reyes-Prieto A."/>
            <person name="Armbrust E.V."/>
            <person name="Aves S.J."/>
            <person name="Beiko R.G."/>
            <person name="Coutinho P."/>
            <person name="Dacks J.B."/>
            <person name="Durnford D.G."/>
            <person name="Fast N.M."/>
            <person name="Green B.R."/>
            <person name="Grisdale C.J."/>
            <person name="Hempel F."/>
            <person name="Henrissat B."/>
            <person name="Hoppner M.P."/>
            <person name="Ishida K."/>
            <person name="Kim E."/>
            <person name="Koreny L."/>
            <person name="Kroth P.G."/>
            <person name="Liu Y."/>
            <person name="Malik S.B."/>
            <person name="Maier U.G."/>
            <person name="McRose D."/>
            <person name="Mock T."/>
            <person name="Neilson J.A."/>
            <person name="Onodera N.T."/>
            <person name="Poole A.M."/>
            <person name="Pritham E.J."/>
            <person name="Richards T.A."/>
            <person name="Rocap G."/>
            <person name="Roy S.W."/>
            <person name="Sarai C."/>
            <person name="Schaack S."/>
            <person name="Shirato S."/>
            <person name="Slamovits C.H."/>
            <person name="Spencer D.F."/>
            <person name="Suzuki S."/>
            <person name="Worden A.Z."/>
            <person name="Zauner S."/>
            <person name="Barry K."/>
            <person name="Bell C."/>
            <person name="Bharti A.K."/>
            <person name="Crow J.A."/>
            <person name="Grimwood J."/>
            <person name="Kramer R."/>
            <person name="Lindquist E."/>
            <person name="Lucas S."/>
            <person name="Salamov A."/>
            <person name="McFadden G.I."/>
            <person name="Lane C.E."/>
            <person name="Keeling P.J."/>
            <person name="Gray M.W."/>
            <person name="Grigoriev I.V."/>
            <person name="Archibald J.M."/>
        </authorList>
    </citation>
    <scope>NUCLEOTIDE SEQUENCE</scope>
    <source>
        <strain evidence="1 3">CCMP2712</strain>
    </source>
</reference>
<dbReference type="PaxDb" id="55529-EKX43911"/>
<keyword evidence="3" id="KW-1185">Reference proteome</keyword>
<dbReference type="Gene3D" id="1.10.20.10">
    <property type="entry name" value="Histone, subunit A"/>
    <property type="match status" value="1"/>
</dbReference>
<reference evidence="2" key="3">
    <citation type="submission" date="2015-06" db="UniProtKB">
        <authorList>
            <consortium name="EnsemblProtists"/>
        </authorList>
    </citation>
    <scope>IDENTIFICATION</scope>
</reference>
<sequence length="170" mass="20222">MYSIVSIYNVVKNITHNVDITDTAFQYLNDMIYKRFVKRIVKYLNDNKDCSLDALDTYLRSITIDINRYHVVECAWEEMKDGNKTIRLSSKETRNIFRSAGLKHKMSKDMVIYITKVIEKLYVDIMSIATDLIEEKQNTRVTQGYIYEALHNDYYLKFLFQYPRKPSSKK</sequence>
<dbReference type="GeneID" id="17300651"/>
<dbReference type="RefSeq" id="XP_005830891.1">
    <property type="nucleotide sequence ID" value="XM_005830834.1"/>
</dbReference>
<dbReference type="HOGENOM" id="CLU_1573621_0_0_1"/>
<dbReference type="EMBL" id="JH993007">
    <property type="protein sequence ID" value="EKX43911.1"/>
    <property type="molecule type" value="Genomic_DNA"/>
</dbReference>
<organism evidence="1">
    <name type="scientific">Guillardia theta (strain CCMP2712)</name>
    <name type="common">Cryptophyte</name>
    <dbReference type="NCBI Taxonomy" id="905079"/>
    <lineage>
        <taxon>Eukaryota</taxon>
        <taxon>Cryptophyceae</taxon>
        <taxon>Pyrenomonadales</taxon>
        <taxon>Geminigeraceae</taxon>
        <taxon>Guillardia</taxon>
    </lineage>
</organism>
<dbReference type="EnsemblProtists" id="EKX43911">
    <property type="protein sequence ID" value="EKX43911"/>
    <property type="gene ID" value="GUITHDRAFT_140056"/>
</dbReference>
<dbReference type="SUPFAM" id="SSF47113">
    <property type="entry name" value="Histone-fold"/>
    <property type="match status" value="1"/>
</dbReference>
<protein>
    <submittedName>
        <fullName evidence="1 2">Uncharacterized protein</fullName>
    </submittedName>
</protein>
<proteinExistence type="predicted"/>
<dbReference type="Proteomes" id="UP000011087">
    <property type="component" value="Unassembled WGS sequence"/>
</dbReference>
<name>L1J5Y1_GUITC</name>